<evidence type="ECO:0000313" key="2">
    <source>
        <dbReference type="Proteomes" id="UP000789702"/>
    </source>
</evidence>
<keyword evidence="2" id="KW-1185">Reference proteome</keyword>
<gene>
    <name evidence="1" type="ORF">DHETER_LOCUS13692</name>
</gene>
<feature type="non-terminal residue" evidence="1">
    <location>
        <position position="1"/>
    </location>
</feature>
<comment type="caution">
    <text evidence="1">The sequence shown here is derived from an EMBL/GenBank/DDBJ whole genome shotgun (WGS) entry which is preliminary data.</text>
</comment>
<accession>A0ACA9Q3T7</accession>
<evidence type="ECO:0000313" key="1">
    <source>
        <dbReference type="EMBL" id="CAG8735155.1"/>
    </source>
</evidence>
<dbReference type="EMBL" id="CAJVPU010038577">
    <property type="protein sequence ID" value="CAG8735155.1"/>
    <property type="molecule type" value="Genomic_DNA"/>
</dbReference>
<reference evidence="1" key="1">
    <citation type="submission" date="2021-06" db="EMBL/GenBank/DDBJ databases">
        <authorList>
            <person name="Kallberg Y."/>
            <person name="Tangrot J."/>
            <person name="Rosling A."/>
        </authorList>
    </citation>
    <scope>NUCLEOTIDE SEQUENCE</scope>
    <source>
        <strain evidence="1">IL203A</strain>
    </source>
</reference>
<dbReference type="Proteomes" id="UP000789702">
    <property type="component" value="Unassembled WGS sequence"/>
</dbReference>
<feature type="non-terminal residue" evidence="1">
    <location>
        <position position="48"/>
    </location>
</feature>
<name>A0ACA9Q3T7_9GLOM</name>
<sequence length="48" mass="5318">FDSSLVLKSISVDIMAAEKIEIVGRTETSRSIVIDDININTIGLRDLR</sequence>
<organism evidence="1 2">
    <name type="scientific">Dentiscutata heterogama</name>
    <dbReference type="NCBI Taxonomy" id="1316150"/>
    <lineage>
        <taxon>Eukaryota</taxon>
        <taxon>Fungi</taxon>
        <taxon>Fungi incertae sedis</taxon>
        <taxon>Mucoromycota</taxon>
        <taxon>Glomeromycotina</taxon>
        <taxon>Glomeromycetes</taxon>
        <taxon>Diversisporales</taxon>
        <taxon>Gigasporaceae</taxon>
        <taxon>Dentiscutata</taxon>
    </lineage>
</organism>
<proteinExistence type="predicted"/>
<protein>
    <submittedName>
        <fullName evidence="1">12046_t:CDS:1</fullName>
    </submittedName>
</protein>